<dbReference type="InterPro" id="IPR007621">
    <property type="entry name" value="TPM_dom"/>
</dbReference>
<dbReference type="RefSeq" id="WP_009137741.1">
    <property type="nucleotide sequence ID" value="NZ_JH594597.1"/>
</dbReference>
<keyword evidence="3" id="KW-1185">Reference proteome</keyword>
<protein>
    <recommendedName>
        <fullName evidence="1">TPM domain-containing protein</fullName>
    </recommendedName>
</protein>
<proteinExistence type="predicted"/>
<evidence type="ECO:0000313" key="2">
    <source>
        <dbReference type="EMBL" id="EHP45625.1"/>
    </source>
</evidence>
<gene>
    <name evidence="2" type="ORF">HMPREF9449_02597</name>
</gene>
<dbReference type="PANTHER" id="PTHR30373:SF8">
    <property type="entry name" value="BLL7265 PROTEIN"/>
    <property type="match status" value="1"/>
</dbReference>
<organism evidence="2 3">
    <name type="scientific">Odoribacter laneus YIT 12061</name>
    <dbReference type="NCBI Taxonomy" id="742817"/>
    <lineage>
        <taxon>Bacteria</taxon>
        <taxon>Pseudomonadati</taxon>
        <taxon>Bacteroidota</taxon>
        <taxon>Bacteroidia</taxon>
        <taxon>Bacteroidales</taxon>
        <taxon>Odoribacteraceae</taxon>
        <taxon>Odoribacter</taxon>
    </lineage>
</organism>
<dbReference type="PANTHER" id="PTHR30373">
    <property type="entry name" value="UPF0603 PROTEIN YGCG"/>
    <property type="match status" value="1"/>
</dbReference>
<dbReference type="STRING" id="742817.HMPREF9449_02597"/>
<accession>H1DK11</accession>
<dbReference type="AlphaFoldDB" id="H1DK11"/>
<feature type="domain" description="TPM" evidence="1">
    <location>
        <begin position="7"/>
        <end position="120"/>
    </location>
</feature>
<dbReference type="eggNOG" id="COG3762">
    <property type="taxonomic scope" value="Bacteria"/>
</dbReference>
<comment type="caution">
    <text evidence="2">The sequence shown here is derived from an EMBL/GenBank/DDBJ whole genome shotgun (WGS) entry which is preliminary data.</text>
</comment>
<dbReference type="Proteomes" id="UP000004892">
    <property type="component" value="Unassembled WGS sequence"/>
</dbReference>
<dbReference type="EMBL" id="ADMC01000028">
    <property type="protein sequence ID" value="EHP45625.1"/>
    <property type="molecule type" value="Genomic_DNA"/>
</dbReference>
<dbReference type="HOGENOM" id="CLU_086382_1_1_10"/>
<sequence length="146" mass="16666">MLSPEKHFTLEQKEAMVVAIQEAERNTSGEIRIHFENYCKKDVLDCAAQVFAQLRMHKTALRNGVLVYVALEDKKMAILGDAGINAKVPFDFWDEIKNRMIDRFRQGLICEGVCEAVRGIGIQLKKYFPCQPGDINELSDEISFKK</sequence>
<reference evidence="2 3" key="1">
    <citation type="submission" date="2012-01" db="EMBL/GenBank/DDBJ databases">
        <title>The Genome Sequence of Odoribacter laneus YIT 12061.</title>
        <authorList>
            <consortium name="The Broad Institute Genome Sequencing Platform"/>
            <person name="Earl A."/>
            <person name="Ward D."/>
            <person name="Feldgarden M."/>
            <person name="Gevers D."/>
            <person name="Morotomi M."/>
            <person name="Young S.K."/>
            <person name="Zeng Q."/>
            <person name="Gargeya S."/>
            <person name="Fitzgerald M."/>
            <person name="Haas B."/>
            <person name="Abouelleil A."/>
            <person name="Alvarado L."/>
            <person name="Arachchi H.M."/>
            <person name="Berlin A."/>
            <person name="Chapman S.B."/>
            <person name="Gearin G."/>
            <person name="Goldberg J."/>
            <person name="Griggs A."/>
            <person name="Gujja S."/>
            <person name="Hansen M."/>
            <person name="Heiman D."/>
            <person name="Howarth C."/>
            <person name="Larimer J."/>
            <person name="Lui A."/>
            <person name="MacDonald P.J.P."/>
            <person name="McCowen C."/>
            <person name="Montmayeur A."/>
            <person name="Murphy C."/>
            <person name="Neiman D."/>
            <person name="Pearson M."/>
            <person name="Priest M."/>
            <person name="Roberts A."/>
            <person name="Saif S."/>
            <person name="Shea T."/>
            <person name="Sisk P."/>
            <person name="Stolte C."/>
            <person name="Sykes S."/>
            <person name="Wortman J."/>
            <person name="Nusbaum C."/>
            <person name="Birren B."/>
        </authorList>
    </citation>
    <scope>NUCLEOTIDE SEQUENCE [LARGE SCALE GENOMIC DNA]</scope>
    <source>
        <strain evidence="2 3">YIT 12061</strain>
    </source>
</reference>
<dbReference type="GeneID" id="98070132"/>
<dbReference type="PATRIC" id="fig|742817.3.peg.2780"/>
<dbReference type="Pfam" id="PF04536">
    <property type="entry name" value="TPM_phosphatase"/>
    <property type="match status" value="1"/>
</dbReference>
<evidence type="ECO:0000259" key="1">
    <source>
        <dbReference type="Pfam" id="PF04536"/>
    </source>
</evidence>
<name>H1DK11_9BACT</name>
<dbReference type="Gene3D" id="3.10.310.50">
    <property type="match status" value="1"/>
</dbReference>
<evidence type="ECO:0000313" key="3">
    <source>
        <dbReference type="Proteomes" id="UP000004892"/>
    </source>
</evidence>